<proteinExistence type="predicted"/>
<organism evidence="1 2">
    <name type="scientific">Tolypocladium capitatum</name>
    <dbReference type="NCBI Taxonomy" id="45235"/>
    <lineage>
        <taxon>Eukaryota</taxon>
        <taxon>Fungi</taxon>
        <taxon>Dikarya</taxon>
        <taxon>Ascomycota</taxon>
        <taxon>Pezizomycotina</taxon>
        <taxon>Sordariomycetes</taxon>
        <taxon>Hypocreomycetidae</taxon>
        <taxon>Hypocreales</taxon>
        <taxon>Ophiocordycipitaceae</taxon>
        <taxon>Tolypocladium</taxon>
    </lineage>
</organism>
<keyword evidence="2" id="KW-1185">Reference proteome</keyword>
<comment type="caution">
    <text evidence="1">The sequence shown here is derived from an EMBL/GenBank/DDBJ whole genome shotgun (WGS) entry which is preliminary data.</text>
</comment>
<protein>
    <submittedName>
        <fullName evidence="1">Uncharacterized protein</fullName>
    </submittedName>
</protein>
<dbReference type="Proteomes" id="UP000236621">
    <property type="component" value="Unassembled WGS sequence"/>
</dbReference>
<dbReference type="AlphaFoldDB" id="A0A2K3QFK3"/>
<gene>
    <name evidence="1" type="ORF">TCAP_03754</name>
</gene>
<accession>A0A2K3QFK3</accession>
<evidence type="ECO:0000313" key="2">
    <source>
        <dbReference type="Proteomes" id="UP000236621"/>
    </source>
</evidence>
<name>A0A2K3QFK3_9HYPO</name>
<dbReference type="EMBL" id="NRSZ01000569">
    <property type="protein sequence ID" value="PNY26326.1"/>
    <property type="molecule type" value="Genomic_DNA"/>
</dbReference>
<reference evidence="1 2" key="1">
    <citation type="submission" date="2017-08" db="EMBL/GenBank/DDBJ databases">
        <title>Harnessing the power of phylogenomics to disentangle the directionality and signatures of interkingdom host jumping in the parasitic fungal genus Tolypocladium.</title>
        <authorList>
            <person name="Quandt C.A."/>
            <person name="Patterson W."/>
            <person name="Spatafora J.W."/>
        </authorList>
    </citation>
    <scope>NUCLEOTIDE SEQUENCE [LARGE SCALE GENOMIC DNA]</scope>
    <source>
        <strain evidence="1 2">CBS 113982</strain>
    </source>
</reference>
<evidence type="ECO:0000313" key="1">
    <source>
        <dbReference type="EMBL" id="PNY26326.1"/>
    </source>
</evidence>
<sequence>MLQLKPSSVKWPDTWTRLKWRKWQLSRSFLDSVWELGRALPYQRNNQELPDTTNLTTSKTFFLKNSTAKCLPATAPPAPAPAAARAAPAAAAATKSQCGLHLRRRLDIWNPGLEGSGLWTCFRHGEGKRIARNE</sequence>